<reference evidence="2" key="2">
    <citation type="journal article" date="2017" name="Sci. Adv.">
        <title>A tail of two voltages: Proteomic comparison of the three electric organs of the electric eel.</title>
        <authorList>
            <person name="Traeger L.L."/>
            <person name="Sabat G."/>
            <person name="Barrett-Wilt G.A."/>
            <person name="Wells G.B."/>
            <person name="Sussman M.R."/>
        </authorList>
    </citation>
    <scope>NUCLEOTIDE SEQUENCE [LARGE SCALE GENOMIC DNA]</scope>
</reference>
<reference evidence="1" key="3">
    <citation type="submission" date="2020-05" db="EMBL/GenBank/DDBJ databases">
        <title>Electrophorus electricus (electric eel) genome, fEleEle1, primary haplotype.</title>
        <authorList>
            <person name="Myers G."/>
            <person name="Meyer A."/>
            <person name="Fedrigo O."/>
            <person name="Formenti G."/>
            <person name="Rhie A."/>
            <person name="Tracey A."/>
            <person name="Sims Y."/>
            <person name="Jarvis E.D."/>
        </authorList>
    </citation>
    <scope>NUCLEOTIDE SEQUENCE [LARGE SCALE GENOMIC DNA]</scope>
</reference>
<dbReference type="AlphaFoldDB" id="A0A4W4GSY5"/>
<keyword evidence="2" id="KW-1185">Reference proteome</keyword>
<dbReference type="Ensembl" id="ENSEEET00000041192.2">
    <property type="protein sequence ID" value="ENSEEEP00000040724.1"/>
    <property type="gene ID" value="ENSEEEG00000019300.2"/>
</dbReference>
<evidence type="ECO:0000313" key="1">
    <source>
        <dbReference type="Ensembl" id="ENSEEEP00000040724.1"/>
    </source>
</evidence>
<reference evidence="2" key="1">
    <citation type="journal article" date="2014" name="Science">
        <title>Nonhuman genetics. Genomic basis for the convergent evolution of electric organs.</title>
        <authorList>
            <person name="Gallant J.R."/>
            <person name="Traeger L.L."/>
            <person name="Volkening J.D."/>
            <person name="Moffett H."/>
            <person name="Chen P.H."/>
            <person name="Novina C.D."/>
            <person name="Phillips G.N.Jr."/>
            <person name="Anand R."/>
            <person name="Wells G.B."/>
            <person name="Pinch M."/>
            <person name="Guth R."/>
            <person name="Unguez G.A."/>
            <person name="Albert J.S."/>
            <person name="Zakon H.H."/>
            <person name="Samanta M.P."/>
            <person name="Sussman M.R."/>
        </authorList>
    </citation>
    <scope>NUCLEOTIDE SEQUENCE [LARGE SCALE GENOMIC DNA]</scope>
</reference>
<accession>A0A4W4GSY5</accession>
<dbReference type="Proteomes" id="UP000314983">
    <property type="component" value="Chromosome 6"/>
</dbReference>
<name>A0A4W4GSY5_ELEEL</name>
<evidence type="ECO:0000313" key="2">
    <source>
        <dbReference type="Proteomes" id="UP000314983"/>
    </source>
</evidence>
<proteinExistence type="predicted"/>
<protein>
    <submittedName>
        <fullName evidence="1">Uncharacterized protein</fullName>
    </submittedName>
</protein>
<reference evidence="1" key="4">
    <citation type="submission" date="2025-08" db="UniProtKB">
        <authorList>
            <consortium name="Ensembl"/>
        </authorList>
    </citation>
    <scope>IDENTIFICATION</scope>
</reference>
<reference evidence="1" key="5">
    <citation type="submission" date="2025-09" db="UniProtKB">
        <authorList>
            <consortium name="Ensembl"/>
        </authorList>
    </citation>
    <scope>IDENTIFICATION</scope>
</reference>
<organism evidence="1 2">
    <name type="scientific">Electrophorus electricus</name>
    <name type="common">Electric eel</name>
    <name type="synonym">Gymnotus electricus</name>
    <dbReference type="NCBI Taxonomy" id="8005"/>
    <lineage>
        <taxon>Eukaryota</taxon>
        <taxon>Metazoa</taxon>
        <taxon>Chordata</taxon>
        <taxon>Craniata</taxon>
        <taxon>Vertebrata</taxon>
        <taxon>Euteleostomi</taxon>
        <taxon>Actinopterygii</taxon>
        <taxon>Neopterygii</taxon>
        <taxon>Teleostei</taxon>
        <taxon>Ostariophysi</taxon>
        <taxon>Gymnotiformes</taxon>
        <taxon>Gymnotoidei</taxon>
        <taxon>Gymnotidae</taxon>
        <taxon>Electrophorus</taxon>
    </lineage>
</organism>
<sequence>MDQRDVSNGFCKEANIICYHPTNQEKTANLTSIHKSKYQLQYYVVLTSSHLSKIKGTIAQQFFKAGLCFVVSYHLFLISEIQSLAEQNMSCKL</sequence>